<keyword evidence="7" id="KW-1185">Reference proteome</keyword>
<accession>A0A5Q2FD90</accession>
<dbReference type="InterPro" id="IPR012340">
    <property type="entry name" value="NA-bd_OB-fold"/>
</dbReference>
<keyword evidence="3 4" id="KW-0949">S-adenosyl-L-methionine</keyword>
<dbReference type="AlphaFoldDB" id="A0A5Q2FD90"/>
<feature type="binding site" evidence="4">
    <location>
        <position position="264"/>
    </location>
    <ligand>
        <name>S-adenosyl-L-methionine</name>
        <dbReference type="ChEBI" id="CHEBI:59789"/>
    </ligand>
</feature>
<dbReference type="Gene3D" id="2.40.50.140">
    <property type="entry name" value="Nucleic acid-binding proteins"/>
    <property type="match status" value="1"/>
</dbReference>
<sequence length="395" mass="42292">MAEDALVTAAPGTVVGPVDVGAVAHGGHCVGRLEGRVVFVRHALPGETVRVRLTDTSHDRFWRGDAVEVLRADPARITPRCPVAGPGMCGGCDFQHADPSTQRELKASVVREQLSHLAGLDLDVVVEELPGGMFGWRTRMAYVAHSGRSAMRVHRSNDLIDVPSEGCPLAVPAQPDPHALAAALPDTDEHALRVVTDWSGTSTVMIDGVVTQGPQDLVEHAVERDWRVDADGFWQVHPHAADTLVGAVMEGLAPQAGERGFDLYCGVGLFAGALSAAGVQMWGVEVDRRAIELAGENVPEARFTAGRVDRLLRRMPRSTDLVVLDPPRTGAGKDVVDAVADRNPRAIAYVACDPAALGRDLGRLRRQGYELSSLRAFDLFPNTHHVECVAICVPA</sequence>
<feature type="binding site" evidence="4">
    <location>
        <position position="325"/>
    </location>
    <ligand>
        <name>S-adenosyl-L-methionine</name>
        <dbReference type="ChEBI" id="CHEBI:59789"/>
    </ligand>
</feature>
<keyword evidence="2 4" id="KW-0808">Transferase</keyword>
<dbReference type="EMBL" id="CP045725">
    <property type="protein sequence ID" value="QGF24768.1"/>
    <property type="molecule type" value="Genomic_DNA"/>
</dbReference>
<dbReference type="InterPro" id="IPR029063">
    <property type="entry name" value="SAM-dependent_MTases_sf"/>
</dbReference>
<evidence type="ECO:0000313" key="6">
    <source>
        <dbReference type="EMBL" id="QGF24768.1"/>
    </source>
</evidence>
<dbReference type="SUPFAM" id="SSF53335">
    <property type="entry name" value="S-adenosyl-L-methionine-dependent methyltransferases"/>
    <property type="match status" value="1"/>
</dbReference>
<dbReference type="PANTHER" id="PTHR11061">
    <property type="entry name" value="RNA M5U METHYLTRANSFERASE"/>
    <property type="match status" value="1"/>
</dbReference>
<dbReference type="Gene3D" id="3.40.50.150">
    <property type="entry name" value="Vaccinia Virus protein VP39"/>
    <property type="match status" value="2"/>
</dbReference>
<feature type="binding site" evidence="4">
    <location>
        <position position="235"/>
    </location>
    <ligand>
        <name>S-adenosyl-L-methionine</name>
        <dbReference type="ChEBI" id="CHEBI:59789"/>
    </ligand>
</feature>
<organism evidence="6 7">
    <name type="scientific">Raineyella fluvialis</name>
    <dbReference type="NCBI Taxonomy" id="2662261"/>
    <lineage>
        <taxon>Bacteria</taxon>
        <taxon>Bacillati</taxon>
        <taxon>Actinomycetota</taxon>
        <taxon>Actinomycetes</taxon>
        <taxon>Propionibacteriales</taxon>
        <taxon>Propionibacteriaceae</taxon>
        <taxon>Raineyella</taxon>
    </lineage>
</organism>
<evidence type="ECO:0000256" key="1">
    <source>
        <dbReference type="ARBA" id="ARBA00022603"/>
    </source>
</evidence>
<dbReference type="PROSITE" id="PS50926">
    <property type="entry name" value="TRAM"/>
    <property type="match status" value="1"/>
</dbReference>
<feature type="binding site" evidence="4">
    <location>
        <position position="285"/>
    </location>
    <ligand>
        <name>S-adenosyl-L-methionine</name>
        <dbReference type="ChEBI" id="CHEBI:59789"/>
    </ligand>
</feature>
<dbReference type="PANTHER" id="PTHR11061:SF30">
    <property type="entry name" value="TRNA (URACIL(54)-C(5))-METHYLTRANSFERASE"/>
    <property type="match status" value="1"/>
</dbReference>
<gene>
    <name evidence="6" type="ORF">Rai3103_15300</name>
</gene>
<dbReference type="Pfam" id="PF01938">
    <property type="entry name" value="TRAM"/>
    <property type="match status" value="1"/>
</dbReference>
<reference evidence="6 7" key="1">
    <citation type="submission" date="2019-10" db="EMBL/GenBank/DDBJ databases">
        <title>Genomic analysis of Raineyella sp. CBA3103.</title>
        <authorList>
            <person name="Roh S.W."/>
        </authorList>
    </citation>
    <scope>NUCLEOTIDE SEQUENCE [LARGE SCALE GENOMIC DNA]</scope>
    <source>
        <strain evidence="6 7">CBA3103</strain>
    </source>
</reference>
<dbReference type="InterPro" id="IPR010280">
    <property type="entry name" value="U5_MeTrfase_fam"/>
</dbReference>
<keyword evidence="1 4" id="KW-0489">Methyltransferase</keyword>
<dbReference type="KEGG" id="rain:Rai3103_15300"/>
<proteinExistence type="inferred from homology"/>
<feature type="active site" description="Nucleophile" evidence="4">
    <location>
        <position position="352"/>
    </location>
</feature>
<evidence type="ECO:0000256" key="2">
    <source>
        <dbReference type="ARBA" id="ARBA00022679"/>
    </source>
</evidence>
<protein>
    <submittedName>
        <fullName evidence="6">TRAM domain-containing protein</fullName>
    </submittedName>
</protein>
<dbReference type="Pfam" id="PF05958">
    <property type="entry name" value="tRNA_U5-meth_tr"/>
    <property type="match status" value="1"/>
</dbReference>
<comment type="similarity">
    <text evidence="4">Belongs to the class I-like SAM-binding methyltransferase superfamily. RNA M5U methyltransferase family.</text>
</comment>
<evidence type="ECO:0000259" key="5">
    <source>
        <dbReference type="PROSITE" id="PS50926"/>
    </source>
</evidence>
<dbReference type="GO" id="GO:0070475">
    <property type="term" value="P:rRNA base methylation"/>
    <property type="evidence" value="ECO:0007669"/>
    <property type="project" value="TreeGrafter"/>
</dbReference>
<dbReference type="SUPFAM" id="SSF50249">
    <property type="entry name" value="Nucleic acid-binding proteins"/>
    <property type="match status" value="1"/>
</dbReference>
<evidence type="ECO:0000313" key="7">
    <source>
        <dbReference type="Proteomes" id="UP000386847"/>
    </source>
</evidence>
<evidence type="ECO:0000256" key="3">
    <source>
        <dbReference type="ARBA" id="ARBA00022691"/>
    </source>
</evidence>
<dbReference type="RefSeq" id="WP_153573297.1">
    <property type="nucleotide sequence ID" value="NZ_CP045725.1"/>
</dbReference>
<dbReference type="Proteomes" id="UP000386847">
    <property type="component" value="Chromosome"/>
</dbReference>
<name>A0A5Q2FD90_9ACTN</name>
<dbReference type="GO" id="GO:0070041">
    <property type="term" value="F:rRNA (uridine-C5-)-methyltransferase activity"/>
    <property type="evidence" value="ECO:0007669"/>
    <property type="project" value="TreeGrafter"/>
</dbReference>
<dbReference type="InterPro" id="IPR002792">
    <property type="entry name" value="TRAM_dom"/>
</dbReference>
<dbReference type="CDD" id="cd02440">
    <property type="entry name" value="AdoMet_MTases"/>
    <property type="match status" value="1"/>
</dbReference>
<feature type="domain" description="TRAM" evidence="5">
    <location>
        <begin position="8"/>
        <end position="68"/>
    </location>
</feature>
<evidence type="ECO:0000256" key="4">
    <source>
        <dbReference type="PROSITE-ProRule" id="PRU01024"/>
    </source>
</evidence>
<dbReference type="PROSITE" id="PS51687">
    <property type="entry name" value="SAM_MT_RNA_M5U"/>
    <property type="match status" value="1"/>
</dbReference>